<sequence length="323" mass="35234">MTNSMDVQDENAYEDLLGQWSDLESGLGVILGSPNTTQQFAHRVLQYDRWMQGLLQRDPDVGLYLLFQLASNSPVGYSASHALVCAVLCHLVANELRLPLKQRNSLVHAALTMNVAMTALQDQLATQTERPNQAQQDAIRAHPIKGAMMLANLGVADDDWLDIVSSHHDEAVDRNTPDNDNGALHLTRILKVVDRYAAMISPRASRTGRSAIESARSVMARATAGVDEIGQALVRAVGLCPPGTYVRLDNDELAVVVRRSIKANQPFVVIIGKANGEFHNSPRLHATGDTPPRIRSALPSVAVRTPLNHFYLLQLGSQALSMA</sequence>
<dbReference type="SUPFAM" id="SSF109604">
    <property type="entry name" value="HD-domain/PDEase-like"/>
    <property type="match status" value="1"/>
</dbReference>
<evidence type="ECO:0000313" key="1">
    <source>
        <dbReference type="EMBL" id="WNO04523.1"/>
    </source>
</evidence>
<dbReference type="Proteomes" id="UP001302257">
    <property type="component" value="Chromosome"/>
</dbReference>
<gene>
    <name evidence="1" type="ORF">RAN89_16755</name>
</gene>
<organism evidence="1 2">
    <name type="scientific">Rhodoferax mekongensis</name>
    <dbReference type="NCBI Taxonomy" id="3068341"/>
    <lineage>
        <taxon>Bacteria</taxon>
        <taxon>Pseudomonadati</taxon>
        <taxon>Pseudomonadota</taxon>
        <taxon>Betaproteobacteria</taxon>
        <taxon>Burkholderiales</taxon>
        <taxon>Comamonadaceae</taxon>
        <taxon>Rhodoferax</taxon>
    </lineage>
</organism>
<accession>A0ABZ0AY23</accession>
<dbReference type="CDD" id="cd00077">
    <property type="entry name" value="HDc"/>
    <property type="match status" value="1"/>
</dbReference>
<dbReference type="EMBL" id="CP132507">
    <property type="protein sequence ID" value="WNO04523.1"/>
    <property type="molecule type" value="Genomic_DNA"/>
</dbReference>
<protein>
    <submittedName>
        <fullName evidence="1">Phosphodiesterase</fullName>
    </submittedName>
</protein>
<proteinExistence type="predicted"/>
<dbReference type="RefSeq" id="WP_313867360.1">
    <property type="nucleotide sequence ID" value="NZ_CP132507.1"/>
</dbReference>
<keyword evidence="2" id="KW-1185">Reference proteome</keyword>
<dbReference type="InterPro" id="IPR003607">
    <property type="entry name" value="HD/PDEase_dom"/>
</dbReference>
<evidence type="ECO:0000313" key="2">
    <source>
        <dbReference type="Proteomes" id="UP001302257"/>
    </source>
</evidence>
<reference evidence="1 2" key="1">
    <citation type="submission" date="2023-08" db="EMBL/GenBank/DDBJ databases">
        <title>Rhodoferax potami sp. nov. and Rhodoferax mekongensis sp. nov., isolated from the Mekong River in Thailand.</title>
        <authorList>
            <person name="Kitikhun S."/>
            <person name="Charoenyingcharoen P."/>
            <person name="Siriarchawattana P."/>
            <person name="Likhitrattanapisal S."/>
            <person name="Nilsakha T."/>
            <person name="Chanpet A."/>
            <person name="Rattanawaree P."/>
            <person name="Ingsriswang S."/>
        </authorList>
    </citation>
    <scope>NUCLEOTIDE SEQUENCE [LARGE SCALE GENOMIC DNA]</scope>
    <source>
        <strain evidence="1 2">TBRC 17307</strain>
    </source>
</reference>
<name>A0ABZ0AY23_9BURK</name>
<dbReference type="Gene3D" id="1.10.3210.10">
    <property type="entry name" value="Hypothetical protein af1432"/>
    <property type="match status" value="1"/>
</dbReference>
<dbReference type="Pfam" id="PF13487">
    <property type="entry name" value="HD_5"/>
    <property type="match status" value="1"/>
</dbReference>